<dbReference type="Pfam" id="PF02669">
    <property type="entry name" value="KdpC"/>
    <property type="match status" value="1"/>
</dbReference>
<organism evidence="12 13">
    <name type="scientific">Ruficoccus amylovorans</name>
    <dbReference type="NCBI Taxonomy" id="1804625"/>
    <lineage>
        <taxon>Bacteria</taxon>
        <taxon>Pseudomonadati</taxon>
        <taxon>Verrucomicrobiota</taxon>
        <taxon>Opitutia</taxon>
        <taxon>Puniceicoccales</taxon>
        <taxon>Cerasicoccaceae</taxon>
        <taxon>Ruficoccus</taxon>
    </lineage>
</organism>
<dbReference type="EMBL" id="JACHVB010000042">
    <property type="protein sequence ID" value="MBC2595457.1"/>
    <property type="molecule type" value="Genomic_DNA"/>
</dbReference>
<dbReference type="PIRSF" id="PIRSF001296">
    <property type="entry name" value="K_ATPase_KdpC"/>
    <property type="match status" value="1"/>
</dbReference>
<evidence type="ECO:0000256" key="1">
    <source>
        <dbReference type="ARBA" id="ARBA00022448"/>
    </source>
</evidence>
<dbReference type="NCBIfam" id="NF001454">
    <property type="entry name" value="PRK00315.1"/>
    <property type="match status" value="1"/>
</dbReference>
<evidence type="ECO:0000313" key="12">
    <source>
        <dbReference type="EMBL" id="MBC2595457.1"/>
    </source>
</evidence>
<keyword evidence="6 11" id="KW-0067">ATP-binding</keyword>
<accession>A0A842HIW9</accession>
<dbReference type="PANTHER" id="PTHR30042">
    <property type="entry name" value="POTASSIUM-TRANSPORTING ATPASE C CHAIN"/>
    <property type="match status" value="1"/>
</dbReference>
<keyword evidence="7 11" id="KW-0630">Potassium</keyword>
<evidence type="ECO:0000256" key="11">
    <source>
        <dbReference type="HAMAP-Rule" id="MF_00276"/>
    </source>
</evidence>
<comment type="caution">
    <text evidence="12">The sequence shown here is derived from an EMBL/GenBank/DDBJ whole genome shotgun (WGS) entry which is preliminary data.</text>
</comment>
<keyword evidence="10 11" id="KW-0472">Membrane</keyword>
<evidence type="ECO:0000256" key="2">
    <source>
        <dbReference type="ARBA" id="ARBA00022475"/>
    </source>
</evidence>
<dbReference type="NCBIfam" id="TIGR00681">
    <property type="entry name" value="kdpC"/>
    <property type="match status" value="1"/>
</dbReference>
<keyword evidence="13" id="KW-1185">Reference proteome</keyword>
<reference evidence="12 13" key="1">
    <citation type="submission" date="2020-07" db="EMBL/GenBank/DDBJ databases">
        <authorList>
            <person name="Feng X."/>
        </authorList>
    </citation>
    <scope>NUCLEOTIDE SEQUENCE [LARGE SCALE GENOMIC DNA]</scope>
    <source>
        <strain evidence="12 13">JCM31066</strain>
    </source>
</reference>
<comment type="subcellular location">
    <subcellularLocation>
        <location evidence="11">Cell membrane</location>
        <topology evidence="11">Single-pass membrane protein</topology>
    </subcellularLocation>
</comment>
<dbReference type="AlphaFoldDB" id="A0A842HIW9"/>
<evidence type="ECO:0000256" key="8">
    <source>
        <dbReference type="ARBA" id="ARBA00022989"/>
    </source>
</evidence>
<evidence type="ECO:0000313" key="13">
    <source>
        <dbReference type="Proteomes" id="UP000546464"/>
    </source>
</evidence>
<comment type="similarity">
    <text evidence="11">Belongs to the KdpC family.</text>
</comment>
<evidence type="ECO:0000256" key="9">
    <source>
        <dbReference type="ARBA" id="ARBA00023065"/>
    </source>
</evidence>
<dbReference type="HAMAP" id="MF_00276">
    <property type="entry name" value="KdpC"/>
    <property type="match status" value="1"/>
</dbReference>
<keyword evidence="3 11" id="KW-0633">Potassium transport</keyword>
<proteinExistence type="inferred from homology"/>
<dbReference type="Proteomes" id="UP000546464">
    <property type="component" value="Unassembled WGS sequence"/>
</dbReference>
<evidence type="ECO:0000256" key="4">
    <source>
        <dbReference type="ARBA" id="ARBA00022692"/>
    </source>
</evidence>
<dbReference type="PANTHER" id="PTHR30042:SF2">
    <property type="entry name" value="POTASSIUM-TRANSPORTING ATPASE KDPC SUBUNIT"/>
    <property type="match status" value="1"/>
</dbReference>
<dbReference type="InterPro" id="IPR003820">
    <property type="entry name" value="KdpC"/>
</dbReference>
<keyword evidence="2 11" id="KW-1003">Cell membrane</keyword>
<evidence type="ECO:0000256" key="10">
    <source>
        <dbReference type="ARBA" id="ARBA00023136"/>
    </source>
</evidence>
<keyword evidence="4 11" id="KW-0812">Transmembrane</keyword>
<comment type="function">
    <text evidence="11">Part of the high-affinity ATP-driven potassium transport (or Kdp) system, which catalyzes the hydrolysis of ATP coupled with the electrogenic transport of potassium into the cytoplasm. This subunit acts as a catalytic chaperone that increases the ATP-binding affinity of the ATP-hydrolyzing subunit KdpB by the formation of a transient KdpB/KdpC/ATP ternary complex.</text>
</comment>
<evidence type="ECO:0000256" key="5">
    <source>
        <dbReference type="ARBA" id="ARBA00022741"/>
    </source>
</evidence>
<keyword evidence="5 11" id="KW-0547">Nucleotide-binding</keyword>
<dbReference type="GO" id="GO:0005524">
    <property type="term" value="F:ATP binding"/>
    <property type="evidence" value="ECO:0007669"/>
    <property type="project" value="UniProtKB-UniRule"/>
</dbReference>
<evidence type="ECO:0000256" key="3">
    <source>
        <dbReference type="ARBA" id="ARBA00022538"/>
    </source>
</evidence>
<comment type="subunit">
    <text evidence="11">The system is composed of three essential subunits: KdpA, KdpB and KdpC.</text>
</comment>
<evidence type="ECO:0000256" key="6">
    <source>
        <dbReference type="ARBA" id="ARBA00022840"/>
    </source>
</evidence>
<dbReference type="GO" id="GO:0008556">
    <property type="term" value="F:P-type potassium transmembrane transporter activity"/>
    <property type="evidence" value="ECO:0007669"/>
    <property type="project" value="InterPro"/>
</dbReference>
<evidence type="ECO:0000256" key="7">
    <source>
        <dbReference type="ARBA" id="ARBA00022958"/>
    </source>
</evidence>
<keyword evidence="1 11" id="KW-0813">Transport</keyword>
<name>A0A842HIW9_9BACT</name>
<keyword evidence="8 11" id="KW-1133">Transmembrane helix</keyword>
<gene>
    <name evidence="11 12" type="primary">kdpC</name>
    <name evidence="12" type="ORF">H5P28_14415</name>
</gene>
<dbReference type="GO" id="GO:0005886">
    <property type="term" value="C:plasma membrane"/>
    <property type="evidence" value="ECO:0007669"/>
    <property type="project" value="UniProtKB-SubCell"/>
</dbReference>
<protein>
    <recommendedName>
        <fullName evidence="11">Potassium-transporting ATPase KdpC subunit</fullName>
    </recommendedName>
    <alternativeName>
        <fullName evidence="11">ATP phosphohydrolase [potassium-transporting] C chain</fullName>
    </alternativeName>
    <alternativeName>
        <fullName evidence="11">Potassium-binding and translocating subunit C</fullName>
    </alternativeName>
    <alternativeName>
        <fullName evidence="11">Potassium-translocating ATPase C chain</fullName>
    </alternativeName>
</protein>
<keyword evidence="9 11" id="KW-0406">Ion transport</keyword>
<dbReference type="RefSeq" id="WP_185676413.1">
    <property type="nucleotide sequence ID" value="NZ_JACHVB010000042.1"/>
</dbReference>
<sequence length="192" mass="19536">MTLLISSLRIVLASLIICVLGYAGLILAIGQAVTPATANGSLITGADGHVVGSRLIAQPFTRADYFWPRPSAVDYDGAGAGGSNLAPTNSALAERAAPVLVALGASPEHPAPADLVTASGSGLDPHITEEAAKYQLARVAAARQLAPEQVEALIERLSFTPGGVLTGTPIVNVLELNLALDALGVEKQEPAS</sequence>